<dbReference type="GO" id="GO:0005576">
    <property type="term" value="C:extracellular region"/>
    <property type="evidence" value="ECO:0007669"/>
    <property type="project" value="UniProtKB-SubCell"/>
</dbReference>
<evidence type="ECO:0000313" key="11">
    <source>
        <dbReference type="RefSeq" id="NP_001007780.1"/>
    </source>
</evidence>
<reference evidence="11" key="7">
    <citation type="journal article" date="2007" name="Physiol. Genomics">
        <title>Molecular basis of sex and reproductive status in breeding zebrafish.</title>
        <authorList>
            <person name="Santos E.M."/>
            <person name="Workman V.L."/>
            <person name="Paull G.C."/>
            <person name="Filby A.L."/>
            <person name="Van Look K.J."/>
            <person name="Kille P."/>
            <person name="Tyler C.R."/>
        </authorList>
    </citation>
    <scope>NUCLEOTIDE SEQUENCE</scope>
</reference>
<evidence type="ECO:0000256" key="1">
    <source>
        <dbReference type="ARBA" id="ARBA00004613"/>
    </source>
</evidence>
<dbReference type="SMART" id="SM00204">
    <property type="entry name" value="TGFB"/>
    <property type="match status" value="1"/>
</dbReference>
<dbReference type="GO" id="GO:0008083">
    <property type="term" value="F:growth factor activity"/>
    <property type="evidence" value="ECO:0007669"/>
    <property type="project" value="UniProtKB-KW"/>
</dbReference>
<evidence type="ECO:0000256" key="4">
    <source>
        <dbReference type="ARBA" id="ARBA00022782"/>
    </source>
</evidence>
<reference evidence="9" key="6">
    <citation type="journal article" date="2007" name="Environ. Sci. Technol.">
        <title>Estrogen-induced alterations in amh and dmrt1 expression signal for disruption in male sexual development in the zebrafish.</title>
        <authorList>
            <person name="Schulz R.W."/>
            <person name="Bogerd J."/>
            <person name="Male R."/>
            <person name="Ball J."/>
            <person name="Fenske M."/>
            <person name="Olsen L.C."/>
            <person name="Tyler C.R."/>
        </authorList>
    </citation>
    <scope>NUCLEOTIDE SEQUENCE</scope>
</reference>
<reference evidence="8 11" key="1">
    <citation type="journal article" date="2005" name="Dev. Dyn.">
        <title>Novel steroidogenic factor-1 homolog (ff1d) is coexpressed with anti-Mullerian hormone (AMH) in zebrafish.</title>
        <authorList>
            <person name="von Hofsten J."/>
            <person name="Larsson A."/>
            <person name="Olsson P.E."/>
        </authorList>
    </citation>
    <scope>NUCLEOTIDE SEQUENCE</scope>
</reference>
<dbReference type="PROSITE" id="PS51362">
    <property type="entry name" value="TGF_BETA_2"/>
    <property type="match status" value="1"/>
</dbReference>
<dbReference type="Gene3D" id="2.10.90.10">
    <property type="entry name" value="Cystine-knot cytokines"/>
    <property type="match status" value="1"/>
</dbReference>
<dbReference type="GO" id="GO:0048240">
    <property type="term" value="P:sperm capacitation"/>
    <property type="evidence" value="ECO:0000315"/>
    <property type="project" value="ZFIN"/>
</dbReference>
<dbReference type="ZFIN" id="ZDB-GENE-050706-192">
    <property type="gene designation" value="amh"/>
</dbReference>
<evidence type="ECO:0000313" key="10">
    <source>
        <dbReference type="Proteomes" id="UP000000437"/>
    </source>
</evidence>
<proteinExistence type="evidence at protein level"/>
<evidence type="ECO:0000313" key="9">
    <source>
        <dbReference type="EMBL" id="AAU20420.1"/>
    </source>
</evidence>
<keyword evidence="4" id="KW-0221">Differentiation</keyword>
<dbReference type="GeneID" id="493624"/>
<dbReference type="GO" id="GO:0046546">
    <property type="term" value="P:development of primary male sexual characteristics"/>
    <property type="evidence" value="ECO:0000315"/>
    <property type="project" value="ZFIN"/>
</dbReference>
<evidence type="ECO:0000256" key="2">
    <source>
        <dbReference type="ARBA" id="ARBA00022525"/>
    </source>
</evidence>
<evidence type="ECO:0000256" key="5">
    <source>
        <dbReference type="RuleBase" id="RU000354"/>
    </source>
</evidence>
<evidence type="ECO:0000256" key="3">
    <source>
        <dbReference type="ARBA" id="ARBA00022729"/>
    </source>
</evidence>
<reference evidence="11" key="5">
    <citation type="journal article" date="2007" name="Dev. Dyn.">
        <title>Differential expression of anti-Mullerian hormone (amh) and anti-Mullerian hormone receptor type II (amhrII) in the teleost medaka.</title>
        <authorList>
            <person name="Kluver N."/>
            <person name="Pfennig F."/>
            <person name="Pala I."/>
            <person name="Storch K."/>
            <person name="Schlieder M."/>
            <person name="Froschauer A."/>
            <person name="Gutzeit H.O."/>
            <person name="Schartl M."/>
        </authorList>
    </citation>
    <scope>NUCLEOTIDE SEQUENCE</scope>
</reference>
<dbReference type="Pfam" id="PF00019">
    <property type="entry name" value="TGF_beta"/>
    <property type="match status" value="1"/>
</dbReference>
<evidence type="ECO:0000313" key="12">
    <source>
        <dbReference type="ZFIN" id="ZDB-GENE-050706-192"/>
    </source>
</evidence>
<reference evidence="11" key="13">
    <citation type="journal article" date="2023" name="Mol. Ecol. Resour.">
        <title>Development of epigenetic biomarkers for the identification of sex and thermal stress in fish using DNA methylation analysis and machine learning procedures.</title>
        <authorList>
            <person name="Valdivieso A."/>
            <person name="Anastasiadi D."/>
            <person name="Ribas L."/>
            <person name="Piferrer F."/>
        </authorList>
    </citation>
    <scope>NUCLEOTIDE SEQUENCE</scope>
</reference>
<keyword evidence="2" id="KW-0964">Secreted</keyword>
<dbReference type="SMR" id="Q6B6Q2"/>
<dbReference type="CDD" id="cd13757">
    <property type="entry name" value="TGF_beta_AMH"/>
    <property type="match status" value="1"/>
</dbReference>
<keyword evidence="5" id="KW-0339">Growth factor</keyword>
<organism evidence="8">
    <name type="scientific">Danio rerio</name>
    <name type="common">Zebrafish</name>
    <name type="synonym">Brachydanio rerio</name>
    <dbReference type="NCBI Taxonomy" id="7955"/>
    <lineage>
        <taxon>Eukaryota</taxon>
        <taxon>Metazoa</taxon>
        <taxon>Chordata</taxon>
        <taxon>Craniata</taxon>
        <taxon>Vertebrata</taxon>
        <taxon>Euteleostomi</taxon>
        <taxon>Actinopterygii</taxon>
        <taxon>Neopterygii</taxon>
        <taxon>Teleostei</taxon>
        <taxon>Ostariophysi</taxon>
        <taxon>Cypriniformes</taxon>
        <taxon>Danionidae</taxon>
        <taxon>Danioninae</taxon>
        <taxon>Danio</taxon>
    </lineage>
</organism>
<dbReference type="PIRSF" id="PIRSF037270">
    <property type="entry name" value="Muellerian-inhibiting_factor"/>
    <property type="match status" value="1"/>
</dbReference>
<gene>
    <name evidence="8 11 12" type="primary">amh</name>
</gene>
<reference evidence="10" key="8">
    <citation type="journal article" date="2013" name="Nature">
        <title>The zebrafish reference genome sequence and its relationship to the human genome.</title>
        <authorList>
            <consortium name="Genome Reference Consortium Zebrafish"/>
            <person name="Howe K."/>
            <person name="Clark M.D."/>
            <person name="Torroja C.F."/>
            <person name="Torrance J."/>
            <person name="Berthelot C."/>
            <person name="Muffato M."/>
            <person name="Collins J.E."/>
            <person name="Humphray S."/>
            <person name="McLaren K."/>
            <person name="Matthews L."/>
            <person name="McLaren S."/>
            <person name="Sealy I."/>
            <person name="Caccamo M."/>
            <person name="Churcher C."/>
            <person name="Scott C."/>
            <person name="Barrett J.C."/>
            <person name="Koch R."/>
            <person name="Rauch G.J."/>
            <person name="White S."/>
            <person name="Chow W."/>
            <person name="Kilian B."/>
            <person name="Quintais L.T."/>
            <person name="Guerra-Assuncao J.A."/>
            <person name="Zhou Y."/>
            <person name="Gu Y."/>
            <person name="Yen J."/>
            <person name="Vogel J.H."/>
            <person name="Eyre T."/>
            <person name="Redmond S."/>
            <person name="Banerjee R."/>
            <person name="Chi J."/>
            <person name="Fu B."/>
            <person name="Langley E."/>
            <person name="Maguire S.F."/>
            <person name="Laird G.K."/>
            <person name="Lloyd D."/>
            <person name="Kenyon E."/>
            <person name="Donaldson S."/>
            <person name="Sehra H."/>
            <person name="Almeida-King J."/>
            <person name="Loveland J."/>
            <person name="Trevanion S."/>
            <person name="Jones M."/>
            <person name="Quail M."/>
            <person name="Willey D."/>
            <person name="Hunt A."/>
            <person name="Burton J."/>
            <person name="Sims S."/>
            <person name="McLay K."/>
            <person name="Plumb B."/>
            <person name="Davis J."/>
            <person name="Clee C."/>
            <person name="Oliver K."/>
            <person name="Clark R."/>
            <person name="Riddle C."/>
            <person name="Elliot D."/>
            <person name="Eliott D."/>
            <person name="Threadgold G."/>
            <person name="Harden G."/>
            <person name="Ware D."/>
            <person name="Begum S."/>
            <person name="Mortimore B."/>
            <person name="Mortimer B."/>
            <person name="Kerry G."/>
            <person name="Heath P."/>
            <person name="Phillimore B."/>
            <person name="Tracey A."/>
            <person name="Corby N."/>
            <person name="Dunn M."/>
            <person name="Johnson C."/>
            <person name="Wood J."/>
            <person name="Clark S."/>
            <person name="Pelan S."/>
            <person name="Griffiths G."/>
            <person name="Smith M."/>
            <person name="Glithero R."/>
            <person name="Howden P."/>
            <person name="Barker N."/>
            <person name="Lloyd C."/>
            <person name="Stevens C."/>
            <person name="Harley J."/>
            <person name="Holt K."/>
            <person name="Panagiotidis G."/>
            <person name="Lovell J."/>
            <person name="Beasley H."/>
            <person name="Henderson C."/>
            <person name="Gordon D."/>
            <person name="Auger K."/>
            <person name="Wright D."/>
            <person name="Collins J."/>
            <person name="Raisen C."/>
            <person name="Dyer L."/>
            <person name="Leung K."/>
            <person name="Robertson L."/>
            <person name="Ambridge K."/>
            <person name="Leongamornlert D."/>
            <person name="McGuire S."/>
            <person name="Gilderthorp R."/>
            <person name="Griffiths C."/>
            <person name="Manthravadi D."/>
            <person name="Nichol S."/>
            <person name="Barker G."/>
            <person name="Whitehead S."/>
            <person name="Kay M."/>
            <person name="Brown J."/>
            <person name="Murnane C."/>
            <person name="Gray E."/>
            <person name="Humphries M."/>
            <person name="Sycamore N."/>
            <person name="Barker D."/>
            <person name="Saunders D."/>
            <person name="Wallis J."/>
            <person name="Babbage A."/>
            <person name="Hammond S."/>
            <person name="Mashreghi-Mohammadi M."/>
            <person name="Barr L."/>
            <person name="Martin S."/>
            <person name="Wray P."/>
            <person name="Ellington A."/>
            <person name="Matthews N."/>
            <person name="Ellwood M."/>
            <person name="Woodmansey R."/>
            <person name="Clark G."/>
            <person name="Cooper J."/>
            <person name="Cooper J."/>
            <person name="Tromans A."/>
            <person name="Grafham D."/>
            <person name="Skuce C."/>
            <person name="Pandian R."/>
            <person name="Andrews R."/>
            <person name="Harrison E."/>
            <person name="Kimberley A."/>
            <person name="Garnett J."/>
            <person name="Fosker N."/>
            <person name="Hall R."/>
            <person name="Garner P."/>
            <person name="Kelly D."/>
            <person name="Bird C."/>
            <person name="Palmer S."/>
            <person name="Gehring I."/>
            <person name="Berger A."/>
            <person name="Dooley C.M."/>
            <person name="Ersan-Urun Z."/>
            <person name="Eser C."/>
            <person name="Geiger H."/>
            <person name="Geisler M."/>
            <person name="Karotki L."/>
            <person name="Kirn A."/>
            <person name="Konantz J."/>
            <person name="Konantz M."/>
            <person name="Oberlander M."/>
            <person name="Rudolph-Geiger S."/>
            <person name="Teucke M."/>
            <person name="Lanz C."/>
            <person name="Raddatz G."/>
            <person name="Osoegawa K."/>
            <person name="Zhu B."/>
            <person name="Rapp A."/>
            <person name="Widaa S."/>
            <person name="Langford C."/>
            <person name="Yang F."/>
            <person name="Schuster S.C."/>
            <person name="Carter N.P."/>
            <person name="Harrow J."/>
            <person name="Ning Z."/>
            <person name="Herrero J."/>
            <person name="Searle S.M."/>
            <person name="Enright A."/>
            <person name="Geisler R."/>
            <person name="Plasterk R.H."/>
            <person name="Lee C."/>
            <person name="Westerfield M."/>
            <person name="de Jong P.J."/>
            <person name="Zon L.I."/>
            <person name="Postlethwait J.H."/>
            <person name="Nusslein-Volhard C."/>
            <person name="Hubbard T.J."/>
            <person name="Roest Crollius H."/>
            <person name="Rogers J."/>
            <person name="Stemple D.L."/>
        </authorList>
    </citation>
    <scope>NUCLEOTIDE SEQUENCE [LARGE SCALE GENOMIC DNA]</scope>
</reference>
<reference evidence="11" key="11">
    <citation type="journal article" date="2022" name="Sci. Rep.">
        <title>Deciphering sex-specific miRNAs as heat-recorders in zebrafish.</title>
        <authorList>
            <person name="van Gelderen T.A."/>
            <person name="Montfort J."/>
            <person name="Alvarez-Dios J.A."/>
            <person name="Thermes V."/>
            <person name="Piferrer F."/>
            <person name="Bobe J."/>
            <person name="Ribas L."/>
        </authorList>
    </citation>
    <scope>NUCLEOTIDE SEQUENCE</scope>
</reference>
<dbReference type="OrthoDB" id="9893739at2759"/>
<keyword evidence="10" id="KW-1185">Reference proteome</keyword>
<keyword evidence="3 6" id="KW-0732">Signal</keyword>
<reference evidence="11" key="14">
    <citation type="submission" date="2025-04" db="UniProtKB">
        <authorList>
            <consortium name="RefSeq"/>
        </authorList>
    </citation>
    <scope>IDENTIFICATION</scope>
</reference>
<reference evidence="11" key="12">
    <citation type="journal article" date="2023" name="Front. Genet.">
        <title>Infertility control of transgenic fluorescent zebrafish with targeted mutagenesis of the dnd1 gene by CRISPR/Cas9 genome editing.</title>
        <authorList>
            <person name="Chu W.K."/>
            <person name="Huang S.C."/>
            <person name="Chang C.F."/>
            <person name="Wu J.L."/>
            <person name="Gong H.Y."/>
        </authorList>
    </citation>
    <scope>NUCLEOTIDE SEQUENCE</scope>
</reference>
<comment type="similarity">
    <text evidence="5">Belongs to the TGF-beta family.</text>
</comment>
<dbReference type="GO" id="GO:1905939">
    <property type="term" value="P:regulation of gonad development"/>
    <property type="evidence" value="ECO:0000315"/>
    <property type="project" value="ZFIN"/>
</dbReference>
<dbReference type="CTD" id="268"/>
<comment type="subcellular location">
    <subcellularLocation>
        <location evidence="1">Secreted</location>
    </subcellularLocation>
</comment>
<dbReference type="EMBL" id="AY677080">
    <property type="protein sequence ID" value="AAT77729.2"/>
    <property type="molecule type" value="mRNA"/>
</dbReference>
<reference evidence="11" key="2">
    <citation type="journal article" date="2005" name="Gene Expr. Patterns">
        <title>Characterization and expression pattern of zebrafish Anti-Mullerian hormone (Amh) relative to sox9a, sox9b, and cyp19a1a, during gonad development.</title>
        <authorList>
            <person name="Rodriguez-Mari A."/>
            <person name="Yan Y.L."/>
            <person name="Bremiller R.A."/>
            <person name="Wilson C."/>
            <person name="Canestro C."/>
            <person name="Postlethwait J.H."/>
        </authorList>
    </citation>
    <scope>NUCLEOTIDE SEQUENCE</scope>
</reference>
<dbReference type="InterPro" id="IPR001839">
    <property type="entry name" value="TGF-b_C"/>
</dbReference>
<evidence type="ECO:0007829" key="13">
    <source>
        <dbReference type="PeptideAtlas" id="Q6B6Q2"/>
    </source>
</evidence>
<dbReference type="Proteomes" id="UP000000437">
    <property type="component" value="Chromosome 22"/>
</dbReference>
<accession>Q647I8</accession>
<dbReference type="InterPro" id="IPR006799">
    <property type="entry name" value="AMH_N"/>
</dbReference>
<keyword evidence="13" id="KW-1267">Proteomics identification</keyword>
<reference evidence="11" key="10">
    <citation type="journal article" date="2022" name="PLoS Genet.">
        <title>Genetic analysis of activin/inhibin beta subunits in zebrafish development and reproduction.</title>
        <authorList>
            <person name="Zhao C."/>
            <person name="Zhai Y."/>
            <person name="Geng R."/>
            <person name="Wu K."/>
            <person name="Song W."/>
            <person name="Ai N."/>
            <person name="Ge W."/>
        </authorList>
    </citation>
    <scope>NUCLEOTIDE SEQUENCE</scope>
</reference>
<dbReference type="AGR" id="ZFIN:ZDB-GENE-050706-192"/>
<dbReference type="AlphaFoldDB" id="Q6B6Q2"/>
<feature type="signal peptide" evidence="6">
    <location>
        <begin position="1"/>
        <end position="18"/>
    </location>
</feature>
<dbReference type="EMBL" id="AY721604">
    <property type="protein sequence ID" value="AAU20420.1"/>
    <property type="molecule type" value="mRNA"/>
</dbReference>
<protein>
    <submittedName>
        <fullName evidence="8">Anti-mullerian hormone</fullName>
    </submittedName>
    <submittedName>
        <fullName evidence="11">Muellerian-inhibiting factor precursor</fullName>
    </submittedName>
</protein>
<dbReference type="GO" id="GO:2000835">
    <property type="term" value="P:negative regulation of androgen secretion"/>
    <property type="evidence" value="ECO:0000314"/>
    <property type="project" value="ZFIN"/>
</dbReference>
<feature type="chain" id="PRO_5043058087" evidence="11">
    <location>
        <begin position="21"/>
        <end position="549"/>
    </location>
</feature>
<dbReference type="SUPFAM" id="SSF57501">
    <property type="entry name" value="Cystine-knot cytokines"/>
    <property type="match status" value="1"/>
</dbReference>
<reference evidence="11" key="9">
    <citation type="journal article" date="2022" name="Front. Cell Dev. Biol.">
        <title>Thyroid Hormones Deficiency Impairs Male Germ Cell Development: A Cross Talk Between Hypothalamic-Pituitary-Thyroid, and-Gonadal Axes in Zebrafish.</title>
        <authorList>
            <person name="Rodrigues M.S."/>
            <person name="Tovo-Neto A."/>
            <person name="Rosa I.F."/>
            <person name="Doretto L.B."/>
            <person name="Fallah H.P."/>
            <person name="Habibi H.R."/>
            <person name="Nobrega R.H."/>
        </authorList>
    </citation>
    <scope>NUCLEOTIDE SEQUENCE</scope>
</reference>
<dbReference type="InterPro" id="IPR021203">
    <property type="entry name" value="Muellerian-inhibiting_factor"/>
</dbReference>
<dbReference type="GO" id="GO:2000354">
    <property type="term" value="P:regulation of ovarian follicle development"/>
    <property type="evidence" value="ECO:0000315"/>
    <property type="project" value="ZFIN"/>
</dbReference>
<evidence type="ECO:0000256" key="6">
    <source>
        <dbReference type="SAM" id="SignalP"/>
    </source>
</evidence>
<sequence>MLFQTRFGLMLMMTVAIGSYCATVRHEEQDNNPKVNPLSELNGDQLEVRDLACVHRQQPTDQHATEDTPFNKEQKTLNEFLSALKSAGELGKMDFLGTCSSETQSSQVSHLVQSVLQKQSGLKGVHATEDIWDADNEEGITLTLTFPKHSLPAGPASVMLLFSVNPVKGDSLRVQFNSQSIHPNTQTVCISESTRFLIVTGGWSHGHIHLKLKTMVETSMDDNRRKLSVSELNEVLMRKVDGSSTTIKPVLLFLSDLDEPHLKRHRIPQDERLPSRTYLFLCELQKFLRDILPQSKSTTPQDDPSAVSLDTLHSLPPLRLGVSSTESLLSGLVNSSTPTVFVFPQRQQGLQTHRVEVTLDSPLLSVLRMRLDEAMAQVKQQEAGRKMIDRLQKLTELSALSPDGEDSEAATKDHKEAQYRSVLLLKALQMVLSNWESERAQRAARADEDGPSASNQCHLQSLSVSLRKFFLEPSRANINNCEGTCGFPLNNANNHAVLLNSHIQSGQPVNRSLCCVPVEYDDLCVIELESETTNISYKTNVVATKCECR</sequence>
<reference evidence="8" key="4">
    <citation type="submission" date="2005-11" db="EMBL/GenBank/DDBJ databases">
        <title>Determination of full length mRNA sequence for anti-mullerian hormone from zebrafish (Danio rerio).</title>
        <authorList>
            <person name="Olsson P.-E."/>
            <person name="von Hofsten J."/>
        </authorList>
    </citation>
    <scope>NUCLEOTIDE SEQUENCE</scope>
</reference>
<dbReference type="RefSeq" id="NP_001007780.1">
    <property type="nucleotide sequence ID" value="NM_001007779.1"/>
</dbReference>
<feature type="domain" description="TGF-beta family profile" evidence="7">
    <location>
        <begin position="439"/>
        <end position="549"/>
    </location>
</feature>
<reference evidence="11" key="3">
    <citation type="journal article" date="2005" name="Reprod. Biol. Endocrinol.">
        <title>Zebrafish sex determination and differentiation: involvement of FTZ-F1 genes.</title>
        <authorList>
            <person name="von Hofsten J."/>
            <person name="Olsson P.E."/>
        </authorList>
    </citation>
    <scope>NUCLEOTIDE SEQUENCE</scope>
</reference>
<dbReference type="PANTHER" id="PTHR15009:SF4">
    <property type="entry name" value="MUELLERIAN-INHIBITING FACTOR"/>
    <property type="match status" value="1"/>
</dbReference>
<dbReference type="GO" id="GO:0008406">
    <property type="term" value="P:gonad development"/>
    <property type="evidence" value="ECO:0000315"/>
    <property type="project" value="ZFIN"/>
</dbReference>
<evidence type="ECO:0000259" key="7">
    <source>
        <dbReference type="PROSITE" id="PS51362"/>
    </source>
</evidence>
<feature type="chain" id="PRO_5010141634" evidence="6">
    <location>
        <begin position="19"/>
        <end position="549"/>
    </location>
</feature>
<dbReference type="PANTHER" id="PTHR15009">
    <property type="entry name" value="MUELLERIAN-INHIBITING FACTOR"/>
    <property type="match status" value="1"/>
</dbReference>
<dbReference type="GO" id="GO:0007281">
    <property type="term" value="P:germ cell development"/>
    <property type="evidence" value="ECO:0000315"/>
    <property type="project" value="ZFIN"/>
</dbReference>
<dbReference type="KEGG" id="dre:493624"/>
<dbReference type="GO" id="GO:0007283">
    <property type="term" value="P:spermatogenesis"/>
    <property type="evidence" value="ECO:0000315"/>
    <property type="project" value="ZFIN"/>
</dbReference>
<evidence type="ECO:0000313" key="8">
    <source>
        <dbReference type="EMBL" id="AAT77729.2"/>
    </source>
</evidence>
<dbReference type="InterPro" id="IPR029034">
    <property type="entry name" value="Cystine-knot_cytokine"/>
</dbReference>
<name>Q6B6Q2_DANRE</name>
<dbReference type="Pfam" id="PF04709">
    <property type="entry name" value="AMH_N"/>
    <property type="match status" value="1"/>
</dbReference>
<dbReference type="Reactome" id="R-DRE-201451">
    <property type="pathway name" value="Signaling by BMP"/>
</dbReference>
<accession>Q6B6Q2</accession>